<name>A0A231N2H7_9GAMM</name>
<dbReference type="AlphaFoldDB" id="A0A231N2H7"/>
<reference evidence="12" key="1">
    <citation type="submission" date="2015-09" db="EMBL/GenBank/DDBJ databases">
        <authorList>
            <person name="Shao Z."/>
            <person name="Wang L."/>
        </authorList>
    </citation>
    <scope>NUCLEOTIDE SEQUENCE [LARGE SCALE GENOMIC DNA]</scope>
    <source>
        <strain evidence="12">F13-1</strain>
    </source>
</reference>
<keyword evidence="12" id="KW-1185">Reference proteome</keyword>
<evidence type="ECO:0000256" key="2">
    <source>
        <dbReference type="ARBA" id="ARBA00022448"/>
    </source>
</evidence>
<proteinExistence type="inferred from homology"/>
<dbReference type="InterPro" id="IPR004772">
    <property type="entry name" value="TrkH"/>
</dbReference>
<dbReference type="EMBL" id="CP012621">
    <property type="protein sequence ID" value="ATG75299.1"/>
    <property type="molecule type" value="Genomic_DNA"/>
</dbReference>
<evidence type="ECO:0000256" key="1">
    <source>
        <dbReference type="ARBA" id="ARBA00004651"/>
    </source>
</evidence>
<comment type="function">
    <text evidence="10">Low-affinity potassium transport system. Interacts with Trk system potassium uptake protein TrkA.</text>
</comment>
<comment type="similarity">
    <text evidence="10">Belongs to the TrkH potassium transport family.</text>
</comment>
<dbReference type="OrthoDB" id="9810952at2"/>
<sequence length="481" mass="52568">MFNLRPIAFVLSMALSKLALFMWLPTLLALFSRGGGFQEFLLATLLTHGTAFGLLAYGQKAEIRLRVREMFLLTTLVWSTVCVFSALPFVFITHISFTDAFFEAMSGVTTTGSTVLSGLDGMSKPILLWRSVLQWLGGLGFIVAAVAILPYLNVGGMRLFQTESSDWSDKAAPRAATVAKHIVQLYLLLSLLCMLSYYLLTEMTLFEAINHAMTTLSTGGYSTSDGSMGHFSATAHWVAIVFMFIGGLPFLLMVSSLQHRNLALLRDAQVRGFLILVLATTLALSLYLWWQGRFPLADAIRLSLFNLISIVTTTGYGLDDFGTWGPFSLVLFAILMVSGACSGSTAGGFKVFRFQVAMALFRKQLHQLMHPRAVFPQKYNGRPVNDDIIRSLVTFIMGYFATMALLALVLALMGLEPMIAITAAMTAVANVGPGIGETIGPSGNFATLPDTAKWLMAVGMLMGRLEILTVAVLFFPSFWRG</sequence>
<dbReference type="RefSeq" id="WP_094038391.1">
    <property type="nucleotide sequence ID" value="NZ_CP012621.1"/>
</dbReference>
<evidence type="ECO:0000256" key="10">
    <source>
        <dbReference type="PIRNR" id="PIRNR006247"/>
    </source>
</evidence>
<dbReference type="KEGG" id="zdf:AN401_16725"/>
<dbReference type="InterPro" id="IPR003445">
    <property type="entry name" value="Cat_transpt"/>
</dbReference>
<dbReference type="Pfam" id="PF02386">
    <property type="entry name" value="TrkH"/>
    <property type="match status" value="1"/>
</dbReference>
<dbReference type="GO" id="GO:0005886">
    <property type="term" value="C:plasma membrane"/>
    <property type="evidence" value="ECO:0007669"/>
    <property type="project" value="UniProtKB-SubCell"/>
</dbReference>
<organism evidence="11 12">
    <name type="scientific">Zobellella denitrificans</name>
    <dbReference type="NCBI Taxonomy" id="347534"/>
    <lineage>
        <taxon>Bacteria</taxon>
        <taxon>Pseudomonadati</taxon>
        <taxon>Pseudomonadota</taxon>
        <taxon>Gammaproteobacteria</taxon>
        <taxon>Aeromonadales</taxon>
        <taxon>Aeromonadaceae</taxon>
        <taxon>Zobellella</taxon>
    </lineage>
</organism>
<keyword evidence="3 10" id="KW-1003">Cell membrane</keyword>
<keyword evidence="5" id="KW-0812">Transmembrane</keyword>
<protein>
    <recommendedName>
        <fullName evidence="10">Trk system potassium uptake protein</fullName>
    </recommendedName>
</protein>
<evidence type="ECO:0000256" key="7">
    <source>
        <dbReference type="ARBA" id="ARBA00022989"/>
    </source>
</evidence>
<evidence type="ECO:0000256" key="4">
    <source>
        <dbReference type="ARBA" id="ARBA00022538"/>
    </source>
</evidence>
<keyword evidence="8 10" id="KW-0406">Ion transport</keyword>
<keyword evidence="2 10" id="KW-0813">Transport</keyword>
<dbReference type="NCBIfam" id="TIGR00933">
    <property type="entry name" value="2a38"/>
    <property type="match status" value="1"/>
</dbReference>
<dbReference type="Proteomes" id="UP000217763">
    <property type="component" value="Chromosome"/>
</dbReference>
<keyword evidence="6 10" id="KW-0630">Potassium</keyword>
<dbReference type="PIRSF" id="PIRSF006247">
    <property type="entry name" value="TrkH"/>
    <property type="match status" value="1"/>
</dbReference>
<keyword evidence="4 10" id="KW-0633">Potassium transport</keyword>
<comment type="subcellular location">
    <subcellularLocation>
        <location evidence="10">Cell inner membrane</location>
        <topology evidence="10">Multi-pass membrane protein</topology>
    </subcellularLocation>
    <subcellularLocation>
        <location evidence="1">Cell membrane</location>
        <topology evidence="1">Multi-pass membrane protein</topology>
    </subcellularLocation>
</comment>
<keyword evidence="7" id="KW-1133">Transmembrane helix</keyword>
<evidence type="ECO:0000256" key="5">
    <source>
        <dbReference type="ARBA" id="ARBA00022692"/>
    </source>
</evidence>
<keyword evidence="9 10" id="KW-0472">Membrane</keyword>
<evidence type="ECO:0000256" key="8">
    <source>
        <dbReference type="ARBA" id="ARBA00023065"/>
    </source>
</evidence>
<evidence type="ECO:0000256" key="3">
    <source>
        <dbReference type="ARBA" id="ARBA00022475"/>
    </source>
</evidence>
<dbReference type="PANTHER" id="PTHR32024">
    <property type="entry name" value="TRK SYSTEM POTASSIUM UPTAKE PROTEIN TRKG-RELATED"/>
    <property type="match status" value="1"/>
</dbReference>
<evidence type="ECO:0000256" key="9">
    <source>
        <dbReference type="ARBA" id="ARBA00023136"/>
    </source>
</evidence>
<evidence type="ECO:0000313" key="11">
    <source>
        <dbReference type="EMBL" id="ATG75299.1"/>
    </source>
</evidence>
<dbReference type="PANTHER" id="PTHR32024:SF3">
    <property type="entry name" value="TRK SYSTEM POTASSIUM UPTAKE PROTEIN"/>
    <property type="match status" value="1"/>
</dbReference>
<dbReference type="GO" id="GO:0015379">
    <property type="term" value="F:potassium:chloride symporter activity"/>
    <property type="evidence" value="ECO:0007669"/>
    <property type="project" value="InterPro"/>
</dbReference>
<gene>
    <name evidence="11" type="ORF">AN401_16725</name>
</gene>
<evidence type="ECO:0000313" key="12">
    <source>
        <dbReference type="Proteomes" id="UP000217763"/>
    </source>
</evidence>
<accession>A0A231N2H7</accession>
<keyword evidence="10" id="KW-0997">Cell inner membrane</keyword>
<evidence type="ECO:0000256" key="6">
    <source>
        <dbReference type="ARBA" id="ARBA00022958"/>
    </source>
</evidence>